<comment type="caution">
    <text evidence="4">The sequence shown here is derived from an EMBL/GenBank/DDBJ whole genome shotgun (WGS) entry which is preliminary data.</text>
</comment>
<dbReference type="Gene3D" id="3.30.70.270">
    <property type="match status" value="1"/>
</dbReference>
<evidence type="ECO:0000259" key="3">
    <source>
        <dbReference type="PROSITE" id="PS50887"/>
    </source>
</evidence>
<comment type="catalytic activity">
    <reaction evidence="2">
        <text>2 GTP = 3',3'-c-di-GMP + 2 diphosphate</text>
        <dbReference type="Rhea" id="RHEA:24898"/>
        <dbReference type="ChEBI" id="CHEBI:33019"/>
        <dbReference type="ChEBI" id="CHEBI:37565"/>
        <dbReference type="ChEBI" id="CHEBI:58805"/>
        <dbReference type="EC" id="2.7.7.65"/>
    </reaction>
</comment>
<dbReference type="SMART" id="SM00267">
    <property type="entry name" value="GGDEF"/>
    <property type="match status" value="1"/>
</dbReference>
<dbReference type="InterPro" id="IPR043128">
    <property type="entry name" value="Rev_trsase/Diguanyl_cyclase"/>
</dbReference>
<dbReference type="EMBL" id="VSGZ01000035">
    <property type="protein sequence ID" value="TXY92352.1"/>
    <property type="molecule type" value="Genomic_DNA"/>
</dbReference>
<gene>
    <name evidence="4" type="ORF">FXE67_10265</name>
</gene>
<dbReference type="Proteomes" id="UP000323583">
    <property type="component" value="Unassembled WGS sequence"/>
</dbReference>
<dbReference type="InterPro" id="IPR050469">
    <property type="entry name" value="Diguanylate_Cyclase"/>
</dbReference>
<dbReference type="PANTHER" id="PTHR45138:SF9">
    <property type="entry name" value="DIGUANYLATE CYCLASE DGCM-RELATED"/>
    <property type="match status" value="1"/>
</dbReference>
<dbReference type="GO" id="GO:1902201">
    <property type="term" value="P:negative regulation of bacterial-type flagellum-dependent cell motility"/>
    <property type="evidence" value="ECO:0007669"/>
    <property type="project" value="TreeGrafter"/>
</dbReference>
<proteinExistence type="predicted"/>
<dbReference type="SUPFAM" id="SSF55073">
    <property type="entry name" value="Nucleotide cyclase"/>
    <property type="match status" value="1"/>
</dbReference>
<dbReference type="GO" id="GO:0052621">
    <property type="term" value="F:diguanylate cyclase activity"/>
    <property type="evidence" value="ECO:0007669"/>
    <property type="project" value="UniProtKB-EC"/>
</dbReference>
<evidence type="ECO:0000313" key="4">
    <source>
        <dbReference type="EMBL" id="TXY92352.1"/>
    </source>
</evidence>
<feature type="domain" description="GGDEF" evidence="3">
    <location>
        <begin position="87"/>
        <end position="223"/>
    </location>
</feature>
<sequence>MTARSKSSNQCLKKWQALIRGYRATFSSTNHFSNQAEIATLQAQNQALELQVAQLQYRLNHDFLTGVHSREMALTFLDATLRDQDCFGVALVLIDVDGLKQINDNLGHKAGDAALKRVGNALLSIQSSSDCVARLGGDEFIAILPNHSLPLALHWCNLFQIRLAEQSVWHDDSLILPVTVSIGFYIHQCSSQKSVAPEYLIEMADRAMYKDKQTKKKASFKNAAQHSC</sequence>
<evidence type="ECO:0000313" key="5">
    <source>
        <dbReference type="Proteomes" id="UP000323583"/>
    </source>
</evidence>
<dbReference type="InterPro" id="IPR000160">
    <property type="entry name" value="GGDEF_dom"/>
</dbReference>
<evidence type="ECO:0000256" key="2">
    <source>
        <dbReference type="ARBA" id="ARBA00034247"/>
    </source>
</evidence>
<dbReference type="GO" id="GO:0005886">
    <property type="term" value="C:plasma membrane"/>
    <property type="evidence" value="ECO:0007669"/>
    <property type="project" value="TreeGrafter"/>
</dbReference>
<dbReference type="Pfam" id="PF00990">
    <property type="entry name" value="GGDEF"/>
    <property type="match status" value="1"/>
</dbReference>
<dbReference type="GO" id="GO:0043709">
    <property type="term" value="P:cell adhesion involved in single-species biofilm formation"/>
    <property type="evidence" value="ECO:0007669"/>
    <property type="project" value="TreeGrafter"/>
</dbReference>
<protein>
    <recommendedName>
        <fullName evidence="1">diguanylate cyclase</fullName>
        <ecNumber evidence="1">2.7.7.65</ecNumber>
    </recommendedName>
</protein>
<evidence type="ECO:0000256" key="1">
    <source>
        <dbReference type="ARBA" id="ARBA00012528"/>
    </source>
</evidence>
<organism evidence="4 5">
    <name type="scientific">Vibrio cholerae</name>
    <dbReference type="NCBI Taxonomy" id="666"/>
    <lineage>
        <taxon>Bacteria</taxon>
        <taxon>Pseudomonadati</taxon>
        <taxon>Pseudomonadota</taxon>
        <taxon>Gammaproteobacteria</taxon>
        <taxon>Vibrionales</taxon>
        <taxon>Vibrionaceae</taxon>
        <taxon>Vibrio</taxon>
    </lineage>
</organism>
<dbReference type="NCBIfam" id="TIGR00254">
    <property type="entry name" value="GGDEF"/>
    <property type="match status" value="1"/>
</dbReference>
<dbReference type="EC" id="2.7.7.65" evidence="1"/>
<reference evidence="4 5" key="1">
    <citation type="submission" date="2019-06" db="EMBL/GenBank/DDBJ databases">
        <title>Vibrio cholerae phylogeny based on whole-genome sequencing reveals genetic diversity and population strucutre.</title>
        <authorList>
            <person name="Zhiqiu Y."/>
            <person name="Bin L."/>
            <person name="Lingyan J."/>
        </authorList>
    </citation>
    <scope>NUCLEOTIDE SEQUENCE [LARGE SCALE GENOMIC DNA]</scope>
    <source>
        <strain evidence="4 5">N2768</strain>
    </source>
</reference>
<dbReference type="PROSITE" id="PS50887">
    <property type="entry name" value="GGDEF"/>
    <property type="match status" value="1"/>
</dbReference>
<dbReference type="InterPro" id="IPR029787">
    <property type="entry name" value="Nucleotide_cyclase"/>
</dbReference>
<accession>A0A5C9SYI3</accession>
<dbReference type="CDD" id="cd01949">
    <property type="entry name" value="GGDEF"/>
    <property type="match status" value="1"/>
</dbReference>
<dbReference type="PANTHER" id="PTHR45138">
    <property type="entry name" value="REGULATORY COMPONENTS OF SENSORY TRANSDUCTION SYSTEM"/>
    <property type="match status" value="1"/>
</dbReference>
<dbReference type="AlphaFoldDB" id="A0A5C9SYI3"/>
<dbReference type="RefSeq" id="WP_000127025.1">
    <property type="nucleotide sequence ID" value="NZ_JACYRS010000005.1"/>
</dbReference>
<name>A0A5C9SYI3_VIBCL</name>